<dbReference type="PANTHER" id="PTHR14503">
    <property type="entry name" value="MITOCHONDRIAL RIBOSOMAL PROTEIN 34 FAMILY MEMBER"/>
    <property type="match status" value="1"/>
</dbReference>
<dbReference type="AlphaFoldDB" id="A0AAN8RQM9"/>
<dbReference type="NCBIfam" id="TIGR01030">
    <property type="entry name" value="rpmH_bact"/>
    <property type="match status" value="1"/>
</dbReference>
<dbReference type="GO" id="GO:0003735">
    <property type="term" value="F:structural constituent of ribosome"/>
    <property type="evidence" value="ECO:0007669"/>
    <property type="project" value="InterPro"/>
</dbReference>
<evidence type="ECO:0008006" key="6">
    <source>
        <dbReference type="Google" id="ProtNLM"/>
    </source>
</evidence>
<keyword evidence="3" id="KW-0687">Ribonucleoprotein</keyword>
<evidence type="ECO:0000256" key="3">
    <source>
        <dbReference type="ARBA" id="ARBA00023274"/>
    </source>
</evidence>
<dbReference type="Gene3D" id="1.10.287.3980">
    <property type="match status" value="1"/>
</dbReference>
<gene>
    <name evidence="4" type="ORF">TWF506_009931</name>
</gene>
<dbReference type="GO" id="GO:0006412">
    <property type="term" value="P:translation"/>
    <property type="evidence" value="ECO:0007669"/>
    <property type="project" value="InterPro"/>
</dbReference>
<dbReference type="GO" id="GO:0005762">
    <property type="term" value="C:mitochondrial large ribosomal subunit"/>
    <property type="evidence" value="ECO:0007669"/>
    <property type="project" value="TreeGrafter"/>
</dbReference>
<keyword evidence="5" id="KW-1185">Reference proteome</keyword>
<protein>
    <recommendedName>
        <fullName evidence="6">Ribosomal protein L34</fullName>
    </recommendedName>
</protein>
<keyword evidence="2" id="KW-0689">Ribosomal protein</keyword>
<evidence type="ECO:0000313" key="4">
    <source>
        <dbReference type="EMBL" id="KAK6510837.1"/>
    </source>
</evidence>
<dbReference type="EMBL" id="JAVHJM010000007">
    <property type="protein sequence ID" value="KAK6510837.1"/>
    <property type="molecule type" value="Genomic_DNA"/>
</dbReference>
<proteinExistence type="inferred from homology"/>
<reference evidence="4 5" key="1">
    <citation type="submission" date="2019-10" db="EMBL/GenBank/DDBJ databases">
        <authorList>
            <person name="Palmer J.M."/>
        </authorList>
    </citation>
    <scope>NUCLEOTIDE SEQUENCE [LARGE SCALE GENOMIC DNA]</scope>
    <source>
        <strain evidence="4 5">TWF506</strain>
    </source>
</reference>
<dbReference type="HAMAP" id="MF_00391">
    <property type="entry name" value="Ribosomal_bL34"/>
    <property type="match status" value="1"/>
</dbReference>
<dbReference type="InterPro" id="IPR000271">
    <property type="entry name" value="Ribosomal_bL34"/>
</dbReference>
<name>A0AAN8RQM9_9PEZI</name>
<accession>A0AAN8RQM9</accession>
<dbReference type="Proteomes" id="UP001307849">
    <property type="component" value="Unassembled WGS sequence"/>
</dbReference>
<evidence type="ECO:0000256" key="2">
    <source>
        <dbReference type="ARBA" id="ARBA00022980"/>
    </source>
</evidence>
<sequence length="141" mass="15748">MTALTLLRRPAVSCLRYSASSSSSSKSIIQSSSRRTFTSLLRTPTATITTTLQTRPTLYTPTSLLPQTISPSFTPSVTSTSTSISPLLQGLTQTRGHRRKTYNPSHIVRKRRFGFLARLRSKTGKNILKRRRAKGRLMLTH</sequence>
<comment type="caution">
    <text evidence="4">The sequence shown here is derived from an EMBL/GenBank/DDBJ whole genome shotgun (WGS) entry which is preliminary data.</text>
</comment>
<dbReference type="PANTHER" id="PTHR14503:SF4">
    <property type="entry name" value="LARGE RIBOSOMAL SUBUNIT PROTEIN BL34M"/>
    <property type="match status" value="1"/>
</dbReference>
<evidence type="ECO:0000256" key="1">
    <source>
        <dbReference type="ARBA" id="ARBA00010111"/>
    </source>
</evidence>
<evidence type="ECO:0000313" key="5">
    <source>
        <dbReference type="Proteomes" id="UP001307849"/>
    </source>
</evidence>
<dbReference type="Pfam" id="PF00468">
    <property type="entry name" value="Ribosomal_L34"/>
    <property type="match status" value="1"/>
</dbReference>
<comment type="similarity">
    <text evidence="1">Belongs to the bacterial ribosomal protein bL34 family.</text>
</comment>
<organism evidence="4 5">
    <name type="scientific">Arthrobotrys conoides</name>
    <dbReference type="NCBI Taxonomy" id="74498"/>
    <lineage>
        <taxon>Eukaryota</taxon>
        <taxon>Fungi</taxon>
        <taxon>Dikarya</taxon>
        <taxon>Ascomycota</taxon>
        <taxon>Pezizomycotina</taxon>
        <taxon>Orbiliomycetes</taxon>
        <taxon>Orbiliales</taxon>
        <taxon>Orbiliaceae</taxon>
        <taxon>Arthrobotrys</taxon>
    </lineage>
</organism>